<proteinExistence type="predicted"/>
<dbReference type="EMBL" id="BKCJ010008168">
    <property type="protein sequence ID" value="GEU80900.1"/>
    <property type="molecule type" value="Genomic_DNA"/>
</dbReference>
<evidence type="ECO:0000313" key="1">
    <source>
        <dbReference type="EMBL" id="GEU80900.1"/>
    </source>
</evidence>
<name>A0A6L2N3Y4_TANCI</name>
<gene>
    <name evidence="1" type="ORF">Tci_052878</name>
</gene>
<protein>
    <submittedName>
        <fullName evidence="1">Uncharacterized protein</fullName>
    </submittedName>
</protein>
<reference evidence="1" key="1">
    <citation type="journal article" date="2019" name="Sci. Rep.">
        <title>Draft genome of Tanacetum cinerariifolium, the natural source of mosquito coil.</title>
        <authorList>
            <person name="Yamashiro T."/>
            <person name="Shiraishi A."/>
            <person name="Satake H."/>
            <person name="Nakayama K."/>
        </authorList>
    </citation>
    <scope>NUCLEOTIDE SEQUENCE</scope>
</reference>
<dbReference type="AlphaFoldDB" id="A0A6L2N3Y4"/>
<accession>A0A6L2N3Y4</accession>
<sequence length="86" mass="9690">MRCIREKKVGEPLGDKLLGKTNEMHINRDNGDLHNGFMVYWQLRHGDQTDRDNQTIFSVLAFESNNLAHDSCLGIEAVASRGDMTG</sequence>
<comment type="caution">
    <text evidence="1">The sequence shown here is derived from an EMBL/GenBank/DDBJ whole genome shotgun (WGS) entry which is preliminary data.</text>
</comment>
<organism evidence="1">
    <name type="scientific">Tanacetum cinerariifolium</name>
    <name type="common">Dalmatian daisy</name>
    <name type="synonym">Chrysanthemum cinerariifolium</name>
    <dbReference type="NCBI Taxonomy" id="118510"/>
    <lineage>
        <taxon>Eukaryota</taxon>
        <taxon>Viridiplantae</taxon>
        <taxon>Streptophyta</taxon>
        <taxon>Embryophyta</taxon>
        <taxon>Tracheophyta</taxon>
        <taxon>Spermatophyta</taxon>
        <taxon>Magnoliopsida</taxon>
        <taxon>eudicotyledons</taxon>
        <taxon>Gunneridae</taxon>
        <taxon>Pentapetalae</taxon>
        <taxon>asterids</taxon>
        <taxon>campanulids</taxon>
        <taxon>Asterales</taxon>
        <taxon>Asteraceae</taxon>
        <taxon>Asteroideae</taxon>
        <taxon>Anthemideae</taxon>
        <taxon>Anthemidinae</taxon>
        <taxon>Tanacetum</taxon>
    </lineage>
</organism>